<name>A0A167T8I3_9BACL</name>
<dbReference type="RefSeq" id="WP_066324566.1">
    <property type="nucleotide sequence ID" value="NZ_CP015438.1"/>
</dbReference>
<gene>
    <name evidence="1" type="ORF">GFC30_1837</name>
</gene>
<keyword evidence="2" id="KW-1185">Reference proteome</keyword>
<sequence length="91" mass="10516">MSEVHHAITAHSKKQHALIRQFLQLDAQRERYIEEAVSLCRSGQPFTVDFINAVTKQINELAKQGIVPQRTYVTSDMVKEYVSRLTKEDSR</sequence>
<dbReference type="Proteomes" id="UP000076865">
    <property type="component" value="Chromosome"/>
</dbReference>
<evidence type="ECO:0000313" key="2">
    <source>
        <dbReference type="Proteomes" id="UP000076865"/>
    </source>
</evidence>
<evidence type="ECO:0000313" key="1">
    <source>
        <dbReference type="EMBL" id="ANB59619.1"/>
    </source>
</evidence>
<dbReference type="Pfam" id="PF10752">
    <property type="entry name" value="DUF2533"/>
    <property type="match status" value="1"/>
</dbReference>
<proteinExistence type="predicted"/>
<dbReference type="InterPro" id="IPR019688">
    <property type="entry name" value="DUF2533"/>
</dbReference>
<dbReference type="EMBL" id="CP015438">
    <property type="protein sequence ID" value="ANB59619.1"/>
    <property type="molecule type" value="Genomic_DNA"/>
</dbReference>
<protein>
    <recommendedName>
        <fullName evidence="3">YpbS family protein</fullName>
    </recommendedName>
</protein>
<reference evidence="1 2" key="1">
    <citation type="journal article" date="2006" name="Syst. Appl. Microbiol.">
        <title>Anoxybacillus amylolyticus sp. nov., a thermophilic amylase producing bacterium isolated from Mount Rittmann (Antarctica).</title>
        <authorList>
            <person name="Poli A."/>
            <person name="Esposito E."/>
            <person name="Lama L."/>
            <person name="Orlando P."/>
            <person name="Nicolaus G."/>
            <person name="de Appolonia F."/>
            <person name="Gambacorta A."/>
            <person name="Nicolaus B."/>
        </authorList>
    </citation>
    <scope>NUCLEOTIDE SEQUENCE [LARGE SCALE GENOMIC DNA]</scope>
    <source>
        <strain evidence="1 2">DSM 15939</strain>
    </source>
</reference>
<accession>A0A167T8I3</accession>
<dbReference type="OrthoDB" id="2679622at2"/>
<dbReference type="KEGG" id="aamy:GFC30_1837"/>
<dbReference type="PATRIC" id="fig|294699.3.peg.1881"/>
<evidence type="ECO:0008006" key="3">
    <source>
        <dbReference type="Google" id="ProtNLM"/>
    </source>
</evidence>
<dbReference type="AlphaFoldDB" id="A0A167T8I3"/>
<organism evidence="1 2">
    <name type="scientific">Anoxybacteroides amylolyticum</name>
    <dbReference type="NCBI Taxonomy" id="294699"/>
    <lineage>
        <taxon>Bacteria</taxon>
        <taxon>Bacillati</taxon>
        <taxon>Bacillota</taxon>
        <taxon>Bacilli</taxon>
        <taxon>Bacillales</taxon>
        <taxon>Anoxybacillaceae</taxon>
        <taxon>Anoxybacteroides</taxon>
    </lineage>
</organism>